<dbReference type="AlphaFoldDB" id="J7RI11"/>
<evidence type="ECO:0000313" key="1">
    <source>
        <dbReference type="EMBL" id="CCM07202.1"/>
    </source>
</evidence>
<accession>J7RI11</accession>
<reference evidence="1 2" key="1">
    <citation type="journal article" date="2012" name="Appl. Environ. Microbiol.">
        <title>Short-read sequencing for genomic analysis of the brown rot fungus Fibroporia radiculosa.</title>
        <authorList>
            <person name="Tang J.D."/>
            <person name="Perkins A.D."/>
            <person name="Sonstegard T.S."/>
            <person name="Schroeder S.G."/>
            <person name="Burgess S.C."/>
            <person name="Diehl S.V."/>
        </authorList>
    </citation>
    <scope>NUCLEOTIDE SEQUENCE [LARGE SCALE GENOMIC DNA]</scope>
    <source>
        <strain evidence="1 2">TFFH 294</strain>
    </source>
</reference>
<organism evidence="1 2">
    <name type="scientific">Fibroporia radiculosa</name>
    <dbReference type="NCBI Taxonomy" id="599839"/>
    <lineage>
        <taxon>Eukaryota</taxon>
        <taxon>Fungi</taxon>
        <taxon>Dikarya</taxon>
        <taxon>Basidiomycota</taxon>
        <taxon>Agaricomycotina</taxon>
        <taxon>Agaricomycetes</taxon>
        <taxon>Polyporales</taxon>
        <taxon>Fibroporiaceae</taxon>
        <taxon>Fibroporia</taxon>
    </lineage>
</organism>
<dbReference type="RefSeq" id="XP_012177223.1">
    <property type="nucleotide sequence ID" value="XM_012321833.1"/>
</dbReference>
<keyword evidence="2" id="KW-1185">Reference proteome</keyword>
<dbReference type="Proteomes" id="UP000006352">
    <property type="component" value="Unassembled WGS sequence"/>
</dbReference>
<dbReference type="HOGENOM" id="CLU_2941721_0_0_1"/>
<evidence type="ECO:0000313" key="2">
    <source>
        <dbReference type="Proteomes" id="UP000006352"/>
    </source>
</evidence>
<dbReference type="GeneID" id="24102102"/>
<name>J7RI11_9APHY</name>
<sequence>MPLSVGIGYVPIADSYTLVINSALLSMFNPDNSLVPLTNLGTYKNDVLNGNSERQIWRGG</sequence>
<dbReference type="InParanoid" id="J7RI11"/>
<proteinExistence type="predicted"/>
<protein>
    <submittedName>
        <fullName evidence="1">Uncharacterized protein</fullName>
    </submittedName>
</protein>
<dbReference type="EMBL" id="HE797693">
    <property type="protein sequence ID" value="CCM07202.1"/>
    <property type="molecule type" value="Genomic_DNA"/>
</dbReference>
<gene>
    <name evidence="1" type="ORF">FIBRA_09543</name>
</gene>